<dbReference type="PANTHER" id="PTHR18952">
    <property type="entry name" value="CARBONIC ANHYDRASE"/>
    <property type="match status" value="1"/>
</dbReference>
<dbReference type="InterPro" id="IPR023561">
    <property type="entry name" value="Carbonic_anhydrase_a-class"/>
</dbReference>
<evidence type="ECO:0000256" key="2">
    <source>
        <dbReference type="ARBA" id="ARBA00012925"/>
    </source>
</evidence>
<dbReference type="EMBL" id="JACXVP010000006">
    <property type="protein sequence ID" value="KAG5602859.1"/>
    <property type="molecule type" value="Genomic_DNA"/>
</dbReference>
<evidence type="ECO:0000256" key="6">
    <source>
        <dbReference type="RuleBase" id="RU367011"/>
    </source>
</evidence>
<comment type="caution">
    <text evidence="8">The sequence shown here is derived from an EMBL/GenBank/DDBJ whole genome shotgun (WGS) entry which is preliminary data.</text>
</comment>
<feature type="signal peptide" evidence="6">
    <location>
        <begin position="1"/>
        <end position="25"/>
    </location>
</feature>
<comment type="function">
    <text evidence="6">Reversible hydration of carbon dioxide.</text>
</comment>
<dbReference type="InterPro" id="IPR018338">
    <property type="entry name" value="Carbonic_anhydrase_a-class_CS"/>
</dbReference>
<dbReference type="InterPro" id="IPR036398">
    <property type="entry name" value="CA_dom_sf"/>
</dbReference>
<dbReference type="PROSITE" id="PS00162">
    <property type="entry name" value="ALPHA_CA_1"/>
    <property type="match status" value="2"/>
</dbReference>
<keyword evidence="9" id="KW-1185">Reference proteome</keyword>
<keyword evidence="5 6" id="KW-0456">Lyase</keyword>
<dbReference type="SUPFAM" id="SSF51069">
    <property type="entry name" value="Carbonic anhydrase"/>
    <property type="match status" value="2"/>
</dbReference>
<dbReference type="InterPro" id="IPR001148">
    <property type="entry name" value="CA_dom"/>
</dbReference>
<dbReference type="Pfam" id="PF00194">
    <property type="entry name" value="Carb_anhydrase"/>
    <property type="match status" value="2"/>
</dbReference>
<protein>
    <recommendedName>
        <fullName evidence="2 6">Carbonic anhydrase</fullName>
        <ecNumber evidence="2 6">4.2.1.1</ecNumber>
    </recommendedName>
</protein>
<evidence type="ECO:0000256" key="5">
    <source>
        <dbReference type="ARBA" id="ARBA00023239"/>
    </source>
</evidence>
<dbReference type="SMART" id="SM01057">
    <property type="entry name" value="Carb_anhydrase"/>
    <property type="match status" value="2"/>
</dbReference>
<comment type="cofactor">
    <cofactor evidence="1 6">
        <name>Zn(2+)</name>
        <dbReference type="ChEBI" id="CHEBI:29105"/>
    </cofactor>
</comment>
<evidence type="ECO:0000256" key="1">
    <source>
        <dbReference type="ARBA" id="ARBA00001947"/>
    </source>
</evidence>
<keyword evidence="6" id="KW-0732">Signal</keyword>
<name>A0A9J5YQ28_SOLCO</name>
<dbReference type="PANTHER" id="PTHR18952:SF232">
    <property type="entry name" value="CARBONIC ANHYDRASE"/>
    <property type="match status" value="1"/>
</dbReference>
<keyword evidence="3 6" id="KW-0479">Metal-binding</keyword>
<organism evidence="8 9">
    <name type="scientific">Solanum commersonii</name>
    <name type="common">Commerson's wild potato</name>
    <name type="synonym">Commerson's nightshade</name>
    <dbReference type="NCBI Taxonomy" id="4109"/>
    <lineage>
        <taxon>Eukaryota</taxon>
        <taxon>Viridiplantae</taxon>
        <taxon>Streptophyta</taxon>
        <taxon>Embryophyta</taxon>
        <taxon>Tracheophyta</taxon>
        <taxon>Spermatophyta</taxon>
        <taxon>Magnoliopsida</taxon>
        <taxon>eudicotyledons</taxon>
        <taxon>Gunneridae</taxon>
        <taxon>Pentapetalae</taxon>
        <taxon>asterids</taxon>
        <taxon>lamiids</taxon>
        <taxon>Solanales</taxon>
        <taxon>Solanaceae</taxon>
        <taxon>Solanoideae</taxon>
        <taxon>Solaneae</taxon>
        <taxon>Solanum</taxon>
    </lineage>
</organism>
<feature type="domain" description="Alpha-carbonic anhydrase" evidence="7">
    <location>
        <begin position="277"/>
        <end position="508"/>
    </location>
</feature>
<dbReference type="GO" id="GO:0004089">
    <property type="term" value="F:carbonate dehydratase activity"/>
    <property type="evidence" value="ECO:0007669"/>
    <property type="project" value="UniProtKB-UniRule"/>
</dbReference>
<evidence type="ECO:0000256" key="3">
    <source>
        <dbReference type="ARBA" id="ARBA00022723"/>
    </source>
</evidence>
<dbReference type="GO" id="GO:0008270">
    <property type="term" value="F:zinc ion binding"/>
    <property type="evidence" value="ECO:0007669"/>
    <property type="project" value="UniProtKB-UniRule"/>
</dbReference>
<sequence>MNMATITKMLFISFVFLSSAFLARSGEVDDESEFSYVENTENGPANWSNIHPNWIKCKTGKMQSPIDFPNNKVEIVSNLGILQKFYKPSNATLLNRGHDIMLRWDDGGFLKINGTQYRLKQVHWHTPSEHTIDGKRFDMEGHLVHETNDGKNIAVIGILYEIGLFPDLFLTMIEKDLEALRLADQKAIGINYPNLIKIDEKRYYRYMGSLTVPPCTENVIWTIDRKVKTVTRKQIQLLRDVVHDGFEYNARPIQPLNGRPIKFNKPCAFLSRSQEVDEFSYDKNANNGPANWGKISSNCNGNLQSPIDLDNKMVEVVSNLGILQKYYKPSNATLVNRGHDIMLRWDGDSGYLKIDETQYQLQQIHWHTPSEHSIDGKMYDMEAHLVHMSSDGKIAVIGILYEIGLLPNDLLTILEDDLIALADKKSAEKAMGIHDPNIIKLDDNIYYRYIGSLTTPPCTEGVVWTIDGKVNSVTATQIKLLQDAAVNGFESNARPIQPLNGRIVICIPVFLLNTCAVEI</sequence>
<dbReference type="PROSITE" id="PS51144">
    <property type="entry name" value="ALPHA_CA_2"/>
    <property type="match status" value="2"/>
</dbReference>
<dbReference type="CDD" id="cd03124">
    <property type="entry name" value="alpha_CA_prokaryotic_like"/>
    <property type="match status" value="2"/>
</dbReference>
<evidence type="ECO:0000313" key="9">
    <source>
        <dbReference type="Proteomes" id="UP000824120"/>
    </source>
</evidence>
<dbReference type="Proteomes" id="UP000824120">
    <property type="component" value="Chromosome 6"/>
</dbReference>
<feature type="chain" id="PRO_5039961023" description="Carbonic anhydrase" evidence="6">
    <location>
        <begin position="26"/>
        <end position="519"/>
    </location>
</feature>
<accession>A0A9J5YQ28</accession>
<comment type="catalytic activity">
    <reaction evidence="6">
        <text>hydrogencarbonate + H(+) = CO2 + H2O</text>
        <dbReference type="Rhea" id="RHEA:10748"/>
        <dbReference type="ChEBI" id="CHEBI:15377"/>
        <dbReference type="ChEBI" id="CHEBI:15378"/>
        <dbReference type="ChEBI" id="CHEBI:16526"/>
        <dbReference type="ChEBI" id="CHEBI:17544"/>
        <dbReference type="EC" id="4.2.1.1"/>
    </reaction>
</comment>
<keyword evidence="4 6" id="KW-0862">Zinc</keyword>
<feature type="domain" description="Alpha-carbonic anhydrase" evidence="7">
    <location>
        <begin position="32"/>
        <end position="265"/>
    </location>
</feature>
<dbReference type="Gene3D" id="3.10.200.10">
    <property type="entry name" value="Alpha carbonic anhydrase"/>
    <property type="match status" value="2"/>
</dbReference>
<dbReference type="AlphaFoldDB" id="A0A9J5YQ28"/>
<evidence type="ECO:0000256" key="4">
    <source>
        <dbReference type="ARBA" id="ARBA00022833"/>
    </source>
</evidence>
<evidence type="ECO:0000259" key="7">
    <source>
        <dbReference type="PROSITE" id="PS51144"/>
    </source>
</evidence>
<reference evidence="8 9" key="1">
    <citation type="submission" date="2020-09" db="EMBL/GenBank/DDBJ databases">
        <title>De no assembly of potato wild relative species, Solanum commersonii.</title>
        <authorList>
            <person name="Cho K."/>
        </authorList>
    </citation>
    <scope>NUCLEOTIDE SEQUENCE [LARGE SCALE GENOMIC DNA]</scope>
    <source>
        <strain evidence="8">LZ3.2</strain>
        <tissue evidence="8">Leaf</tissue>
    </source>
</reference>
<dbReference type="OrthoDB" id="429145at2759"/>
<evidence type="ECO:0000313" key="8">
    <source>
        <dbReference type="EMBL" id="KAG5602859.1"/>
    </source>
</evidence>
<dbReference type="GO" id="GO:0006730">
    <property type="term" value="P:one-carbon metabolic process"/>
    <property type="evidence" value="ECO:0007669"/>
    <property type="project" value="TreeGrafter"/>
</dbReference>
<gene>
    <name evidence="8" type="ORF">H5410_034229</name>
</gene>
<proteinExistence type="inferred from homology"/>
<comment type="similarity">
    <text evidence="6">Belongs to the alpha-carbonic anhydrase family.</text>
</comment>
<dbReference type="EC" id="4.2.1.1" evidence="2 6"/>
<dbReference type="InterPro" id="IPR041891">
    <property type="entry name" value="Alpha_CA_prokaryot-like"/>
</dbReference>